<sequence length="76" mass="8398">MLAGPRWFTPSCEVYFIAHGISQVLDHARLTYWAAPATADPSIATAIAALVAHMDGIHKYLVERIGQVHERVDRIA</sequence>
<protein>
    <submittedName>
        <fullName evidence="1">Uncharacterized protein</fullName>
    </submittedName>
</protein>
<evidence type="ECO:0000313" key="1">
    <source>
        <dbReference type="EMBL" id="GFS46049.1"/>
    </source>
</evidence>
<organism evidence="1 2">
    <name type="scientific">Actinidia rufa</name>
    <dbReference type="NCBI Taxonomy" id="165716"/>
    <lineage>
        <taxon>Eukaryota</taxon>
        <taxon>Viridiplantae</taxon>
        <taxon>Streptophyta</taxon>
        <taxon>Embryophyta</taxon>
        <taxon>Tracheophyta</taxon>
        <taxon>Spermatophyta</taxon>
        <taxon>Magnoliopsida</taxon>
        <taxon>eudicotyledons</taxon>
        <taxon>Gunneridae</taxon>
        <taxon>Pentapetalae</taxon>
        <taxon>asterids</taxon>
        <taxon>Ericales</taxon>
        <taxon>Actinidiaceae</taxon>
        <taxon>Actinidia</taxon>
    </lineage>
</organism>
<reference evidence="2" key="1">
    <citation type="submission" date="2019-07" db="EMBL/GenBank/DDBJ databases">
        <title>De Novo Assembly of kiwifruit Actinidia rufa.</title>
        <authorList>
            <person name="Sugita-Konishi S."/>
            <person name="Sato K."/>
            <person name="Mori E."/>
            <person name="Abe Y."/>
            <person name="Kisaki G."/>
            <person name="Hamano K."/>
            <person name="Suezawa K."/>
            <person name="Otani M."/>
            <person name="Fukuda T."/>
            <person name="Manabe T."/>
            <person name="Gomi K."/>
            <person name="Tabuchi M."/>
            <person name="Akimitsu K."/>
            <person name="Kataoka I."/>
        </authorList>
    </citation>
    <scope>NUCLEOTIDE SEQUENCE [LARGE SCALE GENOMIC DNA]</scope>
    <source>
        <strain evidence="2">cv. Fuchu</strain>
    </source>
</reference>
<name>A0A7J0E0B4_9ERIC</name>
<gene>
    <name evidence="1" type="ORF">Acr_00g0099870</name>
</gene>
<keyword evidence="2" id="KW-1185">Reference proteome</keyword>
<dbReference type="AlphaFoldDB" id="A0A7J0E0B4"/>
<accession>A0A7J0E0B4</accession>
<evidence type="ECO:0000313" key="2">
    <source>
        <dbReference type="Proteomes" id="UP000585474"/>
    </source>
</evidence>
<dbReference type="Proteomes" id="UP000585474">
    <property type="component" value="Unassembled WGS sequence"/>
</dbReference>
<comment type="caution">
    <text evidence="1">The sequence shown here is derived from an EMBL/GenBank/DDBJ whole genome shotgun (WGS) entry which is preliminary data.</text>
</comment>
<proteinExistence type="predicted"/>
<dbReference type="EMBL" id="BJWL01000459">
    <property type="protein sequence ID" value="GFS46049.1"/>
    <property type="molecule type" value="Genomic_DNA"/>
</dbReference>